<name>A0A315ZBJ1_SEDFL</name>
<dbReference type="Pfam" id="PF12833">
    <property type="entry name" value="HTH_18"/>
    <property type="match status" value="1"/>
</dbReference>
<reference evidence="5 6" key="1">
    <citation type="submission" date="2018-03" db="EMBL/GenBank/DDBJ databases">
        <title>Genomic Encyclopedia of Archaeal and Bacterial Type Strains, Phase II (KMG-II): from individual species to whole genera.</title>
        <authorList>
            <person name="Goeker M."/>
        </authorList>
    </citation>
    <scope>NUCLEOTIDE SEQUENCE [LARGE SCALE GENOMIC DNA]</scope>
    <source>
        <strain evidence="5 6">DSM 28229</strain>
    </source>
</reference>
<evidence type="ECO:0000259" key="4">
    <source>
        <dbReference type="PROSITE" id="PS01124"/>
    </source>
</evidence>
<evidence type="ECO:0000256" key="3">
    <source>
        <dbReference type="ARBA" id="ARBA00023163"/>
    </source>
</evidence>
<accession>A0A315ZBJ1</accession>
<dbReference type="InterPro" id="IPR037923">
    <property type="entry name" value="HTH-like"/>
</dbReference>
<dbReference type="Proteomes" id="UP000245535">
    <property type="component" value="Unassembled WGS sequence"/>
</dbReference>
<dbReference type="InterPro" id="IPR009057">
    <property type="entry name" value="Homeodomain-like_sf"/>
</dbReference>
<comment type="caution">
    <text evidence="5">The sequence shown here is derived from an EMBL/GenBank/DDBJ whole genome shotgun (WGS) entry which is preliminary data.</text>
</comment>
<dbReference type="SUPFAM" id="SSF51215">
    <property type="entry name" value="Regulatory protein AraC"/>
    <property type="match status" value="1"/>
</dbReference>
<dbReference type="OrthoDB" id="9793451at2"/>
<evidence type="ECO:0000256" key="1">
    <source>
        <dbReference type="ARBA" id="ARBA00023015"/>
    </source>
</evidence>
<feature type="domain" description="HTH araC/xylS-type" evidence="4">
    <location>
        <begin position="183"/>
        <end position="281"/>
    </location>
</feature>
<keyword evidence="2" id="KW-0238">DNA-binding</keyword>
<proteinExistence type="predicted"/>
<evidence type="ECO:0000256" key="2">
    <source>
        <dbReference type="ARBA" id="ARBA00023125"/>
    </source>
</evidence>
<dbReference type="Gene3D" id="1.10.10.60">
    <property type="entry name" value="Homeodomain-like"/>
    <property type="match status" value="1"/>
</dbReference>
<evidence type="ECO:0000313" key="6">
    <source>
        <dbReference type="Proteomes" id="UP000245535"/>
    </source>
</evidence>
<dbReference type="SUPFAM" id="SSF46689">
    <property type="entry name" value="Homeodomain-like"/>
    <property type="match status" value="1"/>
</dbReference>
<dbReference type="SMART" id="SM00342">
    <property type="entry name" value="HTH_ARAC"/>
    <property type="match status" value="1"/>
</dbReference>
<dbReference type="GO" id="GO:0003700">
    <property type="term" value="F:DNA-binding transcription factor activity"/>
    <property type="evidence" value="ECO:0007669"/>
    <property type="project" value="InterPro"/>
</dbReference>
<keyword evidence="1" id="KW-0805">Transcription regulation</keyword>
<protein>
    <submittedName>
        <fullName evidence="5">Transcriptional regulator</fullName>
    </submittedName>
</protein>
<keyword evidence="3" id="KW-0804">Transcription</keyword>
<keyword evidence="6" id="KW-1185">Reference proteome</keyword>
<dbReference type="EMBL" id="QGDO01000002">
    <property type="protein sequence ID" value="PWJ42945.1"/>
    <property type="molecule type" value="Genomic_DNA"/>
</dbReference>
<dbReference type="PROSITE" id="PS01124">
    <property type="entry name" value="HTH_ARAC_FAMILY_2"/>
    <property type="match status" value="1"/>
</dbReference>
<sequence>MEHVKFNKTICGVDFLLNILDVNAELKLPDSVQTADFFQIIIVKKGNGELILNGKKISLEDNLIVFISANQRYQWNVDLSTFEASFIVFQEDFLNDFFSDNYFTYRLLYFYQTELPLVLKVANSSMEEYLMKLDEIKAELPKPKSDSAHLIRSILYYLLIILNRRYAETYTVTTTISNDNAAYQFRKLVEKHIRVSQRVEEYARQMEVSRITLNKLIKEQFNVTPTAFIKSRLLFELKQDLLYSSKTVDELAEDFSFSEANHLSRFFKNMTGQSPTAFRLAYQNGRN</sequence>
<organism evidence="5 6">
    <name type="scientific">Sediminitomix flava</name>
    <dbReference type="NCBI Taxonomy" id="379075"/>
    <lineage>
        <taxon>Bacteria</taxon>
        <taxon>Pseudomonadati</taxon>
        <taxon>Bacteroidota</taxon>
        <taxon>Cytophagia</taxon>
        <taxon>Cytophagales</taxon>
        <taxon>Flammeovirgaceae</taxon>
        <taxon>Sediminitomix</taxon>
    </lineage>
</organism>
<dbReference type="AlphaFoldDB" id="A0A315ZBJ1"/>
<dbReference type="RefSeq" id="WP_109617071.1">
    <property type="nucleotide sequence ID" value="NZ_QGDO01000002.1"/>
</dbReference>
<gene>
    <name evidence="5" type="ORF">BC781_102492</name>
</gene>
<dbReference type="PANTHER" id="PTHR43280:SF32">
    <property type="entry name" value="TRANSCRIPTIONAL REGULATORY PROTEIN"/>
    <property type="match status" value="1"/>
</dbReference>
<dbReference type="PANTHER" id="PTHR43280">
    <property type="entry name" value="ARAC-FAMILY TRANSCRIPTIONAL REGULATOR"/>
    <property type="match status" value="1"/>
</dbReference>
<evidence type="ECO:0000313" key="5">
    <source>
        <dbReference type="EMBL" id="PWJ42945.1"/>
    </source>
</evidence>
<dbReference type="InterPro" id="IPR018060">
    <property type="entry name" value="HTH_AraC"/>
</dbReference>
<dbReference type="GO" id="GO:0043565">
    <property type="term" value="F:sequence-specific DNA binding"/>
    <property type="evidence" value="ECO:0007669"/>
    <property type="project" value="InterPro"/>
</dbReference>